<feature type="compositionally biased region" description="Basic residues" evidence="1">
    <location>
        <begin position="161"/>
        <end position="175"/>
    </location>
</feature>
<dbReference type="HOGENOM" id="CLU_1534964_0_0_1"/>
<dbReference type="EnsemblPlants" id="OPUNC10G03410.1">
    <property type="protein sequence ID" value="OPUNC10G03410.1"/>
    <property type="gene ID" value="OPUNC10G03410"/>
</dbReference>
<dbReference type="AlphaFoldDB" id="A0A0E0M5Z0"/>
<dbReference type="Proteomes" id="UP000026962">
    <property type="component" value="Chromosome 10"/>
</dbReference>
<accession>A0A0E0M5Z0</accession>
<name>A0A0E0M5Z0_ORYPU</name>
<organism evidence="2">
    <name type="scientific">Oryza punctata</name>
    <name type="common">Red rice</name>
    <dbReference type="NCBI Taxonomy" id="4537"/>
    <lineage>
        <taxon>Eukaryota</taxon>
        <taxon>Viridiplantae</taxon>
        <taxon>Streptophyta</taxon>
        <taxon>Embryophyta</taxon>
        <taxon>Tracheophyta</taxon>
        <taxon>Spermatophyta</taxon>
        <taxon>Magnoliopsida</taxon>
        <taxon>Liliopsida</taxon>
        <taxon>Poales</taxon>
        <taxon>Poaceae</taxon>
        <taxon>BOP clade</taxon>
        <taxon>Oryzoideae</taxon>
        <taxon>Oryzeae</taxon>
        <taxon>Oryzinae</taxon>
        <taxon>Oryza</taxon>
    </lineage>
</organism>
<sequence length="175" mass="18566">MKPGVLELQQAGVELLGTGRRCRAPAAALGKGRWRRAPTAGRYVGDRVGLQPAASGSSRSNGKGRRRWVQQARWGKGGGGGVGSSSRDGERAAQLDWGRRRKEESNADLSSDGRKGEESAAAVLALASVCTLQVTSKNTTLMRMRTSSSTAAAVERGAPVRGRRSTGRAWRSRCC</sequence>
<feature type="region of interest" description="Disordered" evidence="1">
    <location>
        <begin position="27"/>
        <end position="115"/>
    </location>
</feature>
<dbReference type="Gramene" id="OPUNC10G03410.1">
    <property type="protein sequence ID" value="OPUNC10G03410.1"/>
    <property type="gene ID" value="OPUNC10G03410"/>
</dbReference>
<keyword evidence="3" id="KW-1185">Reference proteome</keyword>
<evidence type="ECO:0000313" key="2">
    <source>
        <dbReference type="EnsemblPlants" id="OPUNC10G03410.1"/>
    </source>
</evidence>
<reference evidence="2" key="2">
    <citation type="submission" date="2018-05" db="EMBL/GenBank/DDBJ databases">
        <title>OpunRS2 (Oryza punctata Reference Sequence Version 2).</title>
        <authorList>
            <person name="Zhang J."/>
            <person name="Kudrna D."/>
            <person name="Lee S."/>
            <person name="Talag J."/>
            <person name="Welchert J."/>
            <person name="Wing R.A."/>
        </authorList>
    </citation>
    <scope>NUCLEOTIDE SEQUENCE [LARGE SCALE GENOMIC DNA]</scope>
</reference>
<proteinExistence type="predicted"/>
<feature type="compositionally biased region" description="Basic and acidic residues" evidence="1">
    <location>
        <begin position="87"/>
        <end position="115"/>
    </location>
</feature>
<feature type="region of interest" description="Disordered" evidence="1">
    <location>
        <begin position="145"/>
        <end position="175"/>
    </location>
</feature>
<protein>
    <submittedName>
        <fullName evidence="2">Uncharacterized protein</fullName>
    </submittedName>
</protein>
<evidence type="ECO:0000313" key="3">
    <source>
        <dbReference type="Proteomes" id="UP000026962"/>
    </source>
</evidence>
<reference evidence="2" key="1">
    <citation type="submission" date="2015-04" db="UniProtKB">
        <authorList>
            <consortium name="EnsemblPlants"/>
        </authorList>
    </citation>
    <scope>IDENTIFICATION</scope>
</reference>
<evidence type="ECO:0000256" key="1">
    <source>
        <dbReference type="SAM" id="MobiDB-lite"/>
    </source>
</evidence>